<protein>
    <submittedName>
        <fullName evidence="9">CDP-glycerol glycerophosphotransferase</fullName>
    </submittedName>
</protein>
<dbReference type="InterPro" id="IPR043148">
    <property type="entry name" value="TagF_C"/>
</dbReference>
<dbReference type="PANTHER" id="PTHR37316">
    <property type="entry name" value="TEICHOIC ACID GLYCEROL-PHOSPHATE PRIMASE"/>
    <property type="match status" value="1"/>
</dbReference>
<dbReference type="InterPro" id="IPR007554">
    <property type="entry name" value="Glycerophosphate_synth"/>
</dbReference>
<proteinExistence type="inferred from homology"/>
<dbReference type="SUPFAM" id="SSF53756">
    <property type="entry name" value="UDP-Glycosyltransferase/glycogen phosphorylase"/>
    <property type="match status" value="1"/>
</dbReference>
<dbReference type="PANTHER" id="PTHR37316:SF3">
    <property type="entry name" value="TEICHOIC ACID GLYCEROL-PHOSPHATE TRANSFERASE"/>
    <property type="match status" value="1"/>
</dbReference>
<evidence type="ECO:0000256" key="7">
    <source>
        <dbReference type="SAM" id="MobiDB-lite"/>
    </source>
</evidence>
<dbReference type="AlphaFoldDB" id="A0A9W4GYZ5"/>
<dbReference type="EMBL" id="CAJVAX010000007">
    <property type="protein sequence ID" value="CAG7622885.1"/>
    <property type="molecule type" value="Genomic_DNA"/>
</dbReference>
<dbReference type="GO" id="GO:0005886">
    <property type="term" value="C:plasma membrane"/>
    <property type="evidence" value="ECO:0007669"/>
    <property type="project" value="UniProtKB-SubCell"/>
</dbReference>
<dbReference type="InterPro" id="IPR043149">
    <property type="entry name" value="TagF_N"/>
</dbReference>
<organism evidence="9 10">
    <name type="scientific">Actinacidiphila bryophytorum</name>
    <dbReference type="NCBI Taxonomy" id="1436133"/>
    <lineage>
        <taxon>Bacteria</taxon>
        <taxon>Bacillati</taxon>
        <taxon>Actinomycetota</taxon>
        <taxon>Actinomycetes</taxon>
        <taxon>Kitasatosporales</taxon>
        <taxon>Streptomycetaceae</taxon>
        <taxon>Actinacidiphila</taxon>
    </lineage>
</organism>
<feature type="compositionally biased region" description="Gly residues" evidence="7">
    <location>
        <begin position="586"/>
        <end position="620"/>
    </location>
</feature>
<dbReference type="CDD" id="cd00761">
    <property type="entry name" value="Glyco_tranf_GTA_type"/>
    <property type="match status" value="1"/>
</dbReference>
<comment type="caution">
    <text evidence="9">The sequence shown here is derived from an EMBL/GenBank/DDBJ whole genome shotgun (WGS) entry which is preliminary data.</text>
</comment>
<reference evidence="9" key="1">
    <citation type="submission" date="2021-06" db="EMBL/GenBank/DDBJ databases">
        <authorList>
            <person name="Arsene-Ploetze F."/>
        </authorList>
    </citation>
    <scope>NUCLEOTIDE SEQUENCE</scope>
    <source>
        <strain evidence="9">SBRY1</strain>
    </source>
</reference>
<evidence type="ECO:0000259" key="8">
    <source>
        <dbReference type="Pfam" id="PF00535"/>
    </source>
</evidence>
<keyword evidence="6" id="KW-0472">Membrane</keyword>
<evidence type="ECO:0000256" key="5">
    <source>
        <dbReference type="ARBA" id="ARBA00022944"/>
    </source>
</evidence>
<evidence type="ECO:0000256" key="3">
    <source>
        <dbReference type="ARBA" id="ARBA00022475"/>
    </source>
</evidence>
<dbReference type="Gene3D" id="3.90.550.10">
    <property type="entry name" value="Spore Coat Polysaccharide Biosynthesis Protein SpsA, Chain A"/>
    <property type="match status" value="1"/>
</dbReference>
<dbReference type="InterPro" id="IPR001173">
    <property type="entry name" value="Glyco_trans_2-like"/>
</dbReference>
<dbReference type="GO" id="GO:0047355">
    <property type="term" value="F:CDP-glycerol glycerophosphotransferase activity"/>
    <property type="evidence" value="ECO:0007669"/>
    <property type="project" value="InterPro"/>
</dbReference>
<dbReference type="SUPFAM" id="SSF53448">
    <property type="entry name" value="Nucleotide-diphospho-sugar transferases"/>
    <property type="match status" value="1"/>
</dbReference>
<dbReference type="InterPro" id="IPR051612">
    <property type="entry name" value="Teichoic_Acid_Biosynth"/>
</dbReference>
<evidence type="ECO:0000256" key="4">
    <source>
        <dbReference type="ARBA" id="ARBA00022679"/>
    </source>
</evidence>
<accession>A0A9W4GYZ5</accession>
<dbReference type="Gene3D" id="3.40.50.12580">
    <property type="match status" value="1"/>
</dbReference>
<feature type="domain" description="Glycosyltransferase 2-like" evidence="8">
    <location>
        <begin position="6"/>
        <end position="167"/>
    </location>
</feature>
<dbReference type="Pfam" id="PF00535">
    <property type="entry name" value="Glycos_transf_2"/>
    <property type="match status" value="1"/>
</dbReference>
<sequence>MTPRLTVVVPVYNVEQYLEECLRSIAAQTLAELDVVMVDDGSTDASADIARAFAAGDPRFRLVSQDNGGLGHARNTGARNADPATSYLTFADSDDVLPPRAYEQLTGLLDRSGSDFATGNVYRLTTAGRSQAWQHRGMTRTVSRTHITRDLGLLSDRVAWNKVFRRTFWDKHELAFPEGVLYEDTPLTIPAHFLADAVDVLHEHVYYWRIREGSITRRRTDVKGVTDRIAAVDGVSRFLADPANTRWSSHKRDYDRSVLTDDLLYFIEALPMAGPEYHRVFMDRAGDYLSRVDPTLYPGLPVELRLRWELIREGRLDDLLDVLRHERQGGRTVFDLAGPPLRKRAVVVRPDGSPVPLSRAATTTGASDLPVVARLRDLEWRDGKLVLKGYAYIRNVDARTRRSSLKTAVATCGRRRLLLPVRTVRAADVTDEQTQERHCYDWSGFEITVDPARLRTGGGWKPAQWRVGIVVAGAAAVRPAALRAAEAGAGSSPVPFPLDDDTRLVPWYKDGRLHLSVEPVTRRLTGHHAAGDGLLRLGLAVRDRTLPVGLRLTQQTTGAVVDHPLTPANASGGSGDTGGSRPDSGSGAGSGARSGADPGSGPGSGSGAGPASGSGAGQASGGWTALTADVALDALGGARPAMTGLPKEVAPETTATWTAEAVFPDGGCARLSLDRAIPPGRYALPPDGRTGEPRPRELSVEGTAAGNLVLRDRTPQAVAEAVSFTPDGTLLVSGELPADAAGGGEGVRLMLRHGTYGAETGADVVVEGGSGRFSAAVDAGALPHAGRWYLHLRAGGTDSPVRVAPQAMAGLPLEAGTGDGSRPLRLDRRFHDHLFVAAGSAVPAADRGPYRQRMLRERRYPVLARRPLTGTVLYSSFDGRRCDDSPRAVHEELVRRGAALDHLWVVADRTVPVPAAARSVVLGSHAWYEALARSRHIVTNTHLPAFFRRRDGQHVVQTWHGTPVKNFGQDLAGTLCADLTHMWPQPRLGGQWTVLLSPNAQSTPVLRRALAFDGEVAETGLPRTDLLSGEDRDKVAEDVRARLGLPGGRTVVLYAPTVRDDEAYDAAHQRLHLAADLAALEAELGGTHVLLVRAHPLVADTVPAGGFVRDVSAYPDLAELLLAADVLVTDYSSLLADFAVTGRPILLHTPDLAHMRDTLRGFAFDFEAQAPGPLLSTTGELAAALRDPAAAVRAHTAAYDAFRAAFCHLDDGRAASRVADLILRGPRI</sequence>
<name>A0A9W4GYZ5_9ACTN</name>
<feature type="region of interest" description="Disordered" evidence="7">
    <location>
        <begin position="557"/>
        <end position="620"/>
    </location>
</feature>
<evidence type="ECO:0000256" key="1">
    <source>
        <dbReference type="ARBA" id="ARBA00004202"/>
    </source>
</evidence>
<comment type="similarity">
    <text evidence="2">Belongs to the CDP-glycerol glycerophosphotransferase family.</text>
</comment>
<evidence type="ECO:0000256" key="2">
    <source>
        <dbReference type="ARBA" id="ARBA00010488"/>
    </source>
</evidence>
<comment type="subcellular location">
    <subcellularLocation>
        <location evidence="1">Cell membrane</location>
        <topology evidence="1">Peripheral membrane protein</topology>
    </subcellularLocation>
</comment>
<keyword evidence="10" id="KW-1185">Reference proteome</keyword>
<keyword evidence="5" id="KW-0777">Teichoic acid biosynthesis</keyword>
<dbReference type="InterPro" id="IPR029044">
    <property type="entry name" value="Nucleotide-diphossugar_trans"/>
</dbReference>
<dbReference type="Proteomes" id="UP001153328">
    <property type="component" value="Unassembled WGS sequence"/>
</dbReference>
<dbReference type="Pfam" id="PF04464">
    <property type="entry name" value="Glyphos_transf"/>
    <property type="match status" value="1"/>
</dbReference>
<dbReference type="Gene3D" id="3.40.50.11820">
    <property type="match status" value="1"/>
</dbReference>
<dbReference type="RefSeq" id="WP_205048347.1">
    <property type="nucleotide sequence ID" value="NZ_CAJVAX010000007.1"/>
</dbReference>
<keyword evidence="4" id="KW-0808">Transferase</keyword>
<evidence type="ECO:0000256" key="6">
    <source>
        <dbReference type="ARBA" id="ARBA00023136"/>
    </source>
</evidence>
<evidence type="ECO:0000313" key="10">
    <source>
        <dbReference type="Proteomes" id="UP001153328"/>
    </source>
</evidence>
<keyword evidence="3" id="KW-1003">Cell membrane</keyword>
<dbReference type="GO" id="GO:0019350">
    <property type="term" value="P:teichoic acid biosynthetic process"/>
    <property type="evidence" value="ECO:0007669"/>
    <property type="project" value="UniProtKB-KW"/>
</dbReference>
<evidence type="ECO:0000313" key="9">
    <source>
        <dbReference type="EMBL" id="CAG7622885.1"/>
    </source>
</evidence>
<gene>
    <name evidence="9" type="ORF">SBRY_150030</name>
</gene>